<organism evidence="1 2">
    <name type="scientific">Ponticoccus litoralis</name>
    <dbReference type="NCBI Taxonomy" id="422297"/>
    <lineage>
        <taxon>Bacteria</taxon>
        <taxon>Pseudomonadati</taxon>
        <taxon>Pseudomonadota</taxon>
        <taxon>Alphaproteobacteria</taxon>
        <taxon>Rhodobacterales</taxon>
        <taxon>Roseobacteraceae</taxon>
        <taxon>Ponticoccus</taxon>
    </lineage>
</organism>
<dbReference type="Gene3D" id="3.40.50.410">
    <property type="entry name" value="von Willebrand factor, type A domain"/>
    <property type="match status" value="1"/>
</dbReference>
<evidence type="ECO:0000313" key="2">
    <source>
        <dbReference type="Proteomes" id="UP001428774"/>
    </source>
</evidence>
<evidence type="ECO:0000313" key="1">
    <source>
        <dbReference type="EMBL" id="MEN9060367.1"/>
    </source>
</evidence>
<dbReference type="RefSeq" id="WP_347165555.1">
    <property type="nucleotide sequence ID" value="NZ_JBDNCH010000002.1"/>
</dbReference>
<dbReference type="EMBL" id="JBDNCH010000002">
    <property type="protein sequence ID" value="MEN9060367.1"/>
    <property type="molecule type" value="Genomic_DNA"/>
</dbReference>
<sequence length="197" mass="21276">MPSSARGNTAIDLGMKWGLALLDPTMRPVMEDMNRDGLVSDVAAIRPAAHDDNQTMKFVIVMTDGENTQQYDLKEHNKSGLSDVWIDDRGTPDPGDDRYSIRLNSSTFFWPHLSSYQNPYRSGPYSHVTGGAVSVLGDVVTDPGLATALGRPLASLAPPAPGNASWDDGICGDDADDYNGGVCREPIPRRLSNAELN</sequence>
<reference evidence="1 2" key="1">
    <citation type="submission" date="2024-05" db="EMBL/GenBank/DDBJ databases">
        <title>Genome sequence of Ponticoccus litoralis KCCM 90028.</title>
        <authorList>
            <person name="Kim J.M."/>
            <person name="Lee J.K."/>
            <person name="Choi B.J."/>
            <person name="Bayburt H."/>
            <person name="Baek J.H."/>
            <person name="Jeon C.O."/>
        </authorList>
    </citation>
    <scope>NUCLEOTIDE SEQUENCE [LARGE SCALE GENOMIC DNA]</scope>
    <source>
        <strain evidence="1 2">KCCM 90028</strain>
    </source>
</reference>
<dbReference type="InterPro" id="IPR036465">
    <property type="entry name" value="vWFA_dom_sf"/>
</dbReference>
<dbReference type="Proteomes" id="UP001428774">
    <property type="component" value="Unassembled WGS sequence"/>
</dbReference>
<gene>
    <name evidence="1" type="ORF">ABFB10_04300</name>
</gene>
<keyword evidence="2" id="KW-1185">Reference proteome</keyword>
<comment type="caution">
    <text evidence="1">The sequence shown here is derived from an EMBL/GenBank/DDBJ whole genome shotgun (WGS) entry which is preliminary data.</text>
</comment>
<proteinExistence type="predicted"/>
<dbReference type="AlphaFoldDB" id="A0AAW9SC37"/>
<name>A0AAW9SC37_9RHOB</name>
<accession>A0AAW9SC37</accession>
<protein>
    <submittedName>
        <fullName evidence="1">Uncharacterized protein</fullName>
    </submittedName>
</protein>